<evidence type="ECO:0000313" key="1">
    <source>
        <dbReference type="EMBL" id="QPC41891.1"/>
    </source>
</evidence>
<evidence type="ECO:0000313" key="2">
    <source>
        <dbReference type="Proteomes" id="UP000593594"/>
    </source>
</evidence>
<dbReference type="PANTHER" id="PTHR35841:SF1">
    <property type="entry name" value="PHOSPHONATES-BINDING PERIPLASMIC PROTEIN"/>
    <property type="match status" value="1"/>
</dbReference>
<keyword evidence="2" id="KW-1185">Reference proteome</keyword>
<dbReference type="Pfam" id="PF12974">
    <property type="entry name" value="Phosphonate-bd"/>
    <property type="match status" value="1"/>
</dbReference>
<dbReference type="Proteomes" id="UP000593594">
    <property type="component" value="Chromosome"/>
</dbReference>
<dbReference type="PANTHER" id="PTHR35841">
    <property type="entry name" value="PHOSPHONATES-BINDING PERIPLASMIC PROTEIN"/>
    <property type="match status" value="1"/>
</dbReference>
<accession>A0A7S8C212</accession>
<dbReference type="AlphaFoldDB" id="A0A7S8C212"/>
<proteinExistence type="predicted"/>
<organism evidence="1 2">
    <name type="scientific">Kaustia mangrovi</name>
    <dbReference type="NCBI Taxonomy" id="2593653"/>
    <lineage>
        <taxon>Bacteria</taxon>
        <taxon>Pseudomonadati</taxon>
        <taxon>Pseudomonadota</taxon>
        <taxon>Alphaproteobacteria</taxon>
        <taxon>Hyphomicrobiales</taxon>
        <taxon>Parvibaculaceae</taxon>
        <taxon>Kaustia</taxon>
    </lineage>
</organism>
<protein>
    <submittedName>
        <fullName evidence="1">PhnD/SsuA/transferrin family substrate-binding protein</fullName>
    </submittedName>
</protein>
<dbReference type="EMBL" id="CP058214">
    <property type="protein sequence ID" value="QPC41891.1"/>
    <property type="molecule type" value="Genomic_DNA"/>
</dbReference>
<dbReference type="KEGG" id="kmn:HW532_03655"/>
<name>A0A7S8C212_9HYPH</name>
<dbReference type="Gene3D" id="3.40.190.10">
    <property type="entry name" value="Periplasmic binding protein-like II"/>
    <property type="match status" value="1"/>
</dbReference>
<sequence>MGIAAFPMYDWPELRRAYDDWWAGLAGCLRRAGLDAVPDRLTRGRTLGEIWGADDLLVSQTCGYPFVTQWRSRLRLVATPAYGVDGFADGRYCSLVLVRAGSGAGSLEGLRGAVAAINGRDSLSGYWMLKAAFAPFAQDGRFFSRALVTGSHAASIEAVVRGRADLCAVDCVAAAIACRHRPALMAELCEIARSSHAPGLPFVTSAEGGDDRVARLCDGLREAMARPDLEAARAALFLTGFVRFAETAYEEAVAGLAHGGGMLDL</sequence>
<gene>
    <name evidence="1" type="ORF">HW532_03655</name>
</gene>
<dbReference type="SUPFAM" id="SSF53850">
    <property type="entry name" value="Periplasmic binding protein-like II"/>
    <property type="match status" value="1"/>
</dbReference>
<dbReference type="RefSeq" id="WP_213163118.1">
    <property type="nucleotide sequence ID" value="NZ_CP058214.1"/>
</dbReference>
<reference evidence="1 2" key="1">
    <citation type="submission" date="2020-06" db="EMBL/GenBank/DDBJ databases">
        <title>Genome sequence of 2 isolates from Red Sea Mangroves.</title>
        <authorList>
            <person name="Sefrji F."/>
            <person name="Michoud G."/>
            <person name="Merlino G."/>
            <person name="Daffonchio D."/>
        </authorList>
    </citation>
    <scope>NUCLEOTIDE SEQUENCE [LARGE SCALE GENOMIC DNA]</scope>
    <source>
        <strain evidence="1 2">R1DC25</strain>
    </source>
</reference>